<reference evidence="3" key="1">
    <citation type="submission" date="2020-05" db="EMBL/GenBank/DDBJ databases">
        <title>WGS assembly of Panicum virgatum.</title>
        <authorList>
            <person name="Lovell J.T."/>
            <person name="Jenkins J."/>
            <person name="Shu S."/>
            <person name="Juenger T.E."/>
            <person name="Schmutz J."/>
        </authorList>
    </citation>
    <scope>NUCLEOTIDE SEQUENCE</scope>
    <source>
        <strain evidence="3">AP13</strain>
    </source>
</reference>
<proteinExistence type="predicted"/>
<keyword evidence="2" id="KW-0472">Membrane</keyword>
<sequence>MPRRCRCRRRPRPRPRGAGGAGRRRRGERRAGLGRLGGGRSRRGRRACGREQLVVGQARRGEGVDGDVPGGALGVRPPVHLGDPAHAREARRRGHGPQRRRRRRREKGRGPAVRVVTGQAIRRRASAPPHKLVAAARRRGGRLRRGNAGSLGSRSSDSARKSQESRASEWNQSSGRPGMLGRIAITGAGHADRCSIRGLGGKQSRRVCRAAPNRNDFRAQRAHPDGTVFRSSARVQVQVALCSVHFFFFFFFGFRELRLYFPKLYIIFTGRVAQVAGIFGGLCTYGSLFFFPERLYILGSNLVVGVGSDGLQKAGAPMHSIAIARPGACKYLFACK</sequence>
<name>A0A8T0STM6_PANVG</name>
<keyword evidence="2" id="KW-1133">Transmembrane helix</keyword>
<organism evidence="3 4">
    <name type="scientific">Panicum virgatum</name>
    <name type="common">Blackwell switchgrass</name>
    <dbReference type="NCBI Taxonomy" id="38727"/>
    <lineage>
        <taxon>Eukaryota</taxon>
        <taxon>Viridiplantae</taxon>
        <taxon>Streptophyta</taxon>
        <taxon>Embryophyta</taxon>
        <taxon>Tracheophyta</taxon>
        <taxon>Spermatophyta</taxon>
        <taxon>Magnoliopsida</taxon>
        <taxon>Liliopsida</taxon>
        <taxon>Poales</taxon>
        <taxon>Poaceae</taxon>
        <taxon>PACMAD clade</taxon>
        <taxon>Panicoideae</taxon>
        <taxon>Panicodae</taxon>
        <taxon>Paniceae</taxon>
        <taxon>Panicinae</taxon>
        <taxon>Panicum</taxon>
        <taxon>Panicum sect. Hiantes</taxon>
    </lineage>
</organism>
<protein>
    <submittedName>
        <fullName evidence="3">Uncharacterized protein</fullName>
    </submittedName>
</protein>
<keyword evidence="2" id="KW-0812">Transmembrane</keyword>
<accession>A0A8T0STM6</accession>
<gene>
    <name evidence="3" type="ORF">PVAP13_5KG423614</name>
</gene>
<feature type="compositionally biased region" description="Low complexity" evidence="1">
    <location>
        <begin position="146"/>
        <end position="156"/>
    </location>
</feature>
<evidence type="ECO:0000256" key="2">
    <source>
        <dbReference type="SAM" id="Phobius"/>
    </source>
</evidence>
<feature type="compositionally biased region" description="Basic residues" evidence="1">
    <location>
        <begin position="89"/>
        <end position="107"/>
    </location>
</feature>
<dbReference type="Proteomes" id="UP000823388">
    <property type="component" value="Chromosome 5K"/>
</dbReference>
<evidence type="ECO:0000313" key="4">
    <source>
        <dbReference type="Proteomes" id="UP000823388"/>
    </source>
</evidence>
<evidence type="ECO:0000313" key="3">
    <source>
        <dbReference type="EMBL" id="KAG2599596.1"/>
    </source>
</evidence>
<dbReference type="AlphaFoldDB" id="A0A8T0STM6"/>
<feature type="compositionally biased region" description="Basic residues" evidence="1">
    <location>
        <begin position="1"/>
        <end position="15"/>
    </location>
</feature>
<feature type="region of interest" description="Disordered" evidence="1">
    <location>
        <begin position="1"/>
        <end position="181"/>
    </location>
</feature>
<comment type="caution">
    <text evidence="3">The sequence shown here is derived from an EMBL/GenBank/DDBJ whole genome shotgun (WGS) entry which is preliminary data.</text>
</comment>
<evidence type="ECO:0000256" key="1">
    <source>
        <dbReference type="SAM" id="MobiDB-lite"/>
    </source>
</evidence>
<feature type="compositionally biased region" description="Basic and acidic residues" evidence="1">
    <location>
        <begin position="157"/>
        <end position="167"/>
    </location>
</feature>
<feature type="transmembrane region" description="Helical" evidence="2">
    <location>
        <begin position="266"/>
        <end position="291"/>
    </location>
</feature>
<feature type="transmembrane region" description="Helical" evidence="2">
    <location>
        <begin position="237"/>
        <end position="254"/>
    </location>
</feature>
<feature type="compositionally biased region" description="Basic residues" evidence="1">
    <location>
        <begin position="136"/>
        <end position="145"/>
    </location>
</feature>
<keyword evidence="4" id="KW-1185">Reference proteome</keyword>
<dbReference type="EMBL" id="CM029045">
    <property type="protein sequence ID" value="KAG2599596.1"/>
    <property type="molecule type" value="Genomic_DNA"/>
</dbReference>